<dbReference type="OrthoDB" id="9800977at2"/>
<dbReference type="EC" id="4.2.99.18" evidence="13"/>
<comment type="cofactor">
    <cofactor evidence="1">
        <name>[4Fe-4S] cluster</name>
        <dbReference type="ChEBI" id="CHEBI:49883"/>
    </cofactor>
</comment>
<proteinExistence type="inferred from homology"/>
<sequence>MNTAEHLSIERYGGWNLLIENIRKATGRAPVPSVTAVADEVRDPYRVLVSTIISLRTKDAVTLESSRRLFQEAPDLGSLAAMDTEQIAKLIYPAGFYRVKAAQLKTIAMKLKETGVPAERDRLLALPGVGRKTANLVLGLAFGIPAICVDVHVHRISNRLGLITTTTPEKSEMALEAILPRRYWIEINTLFVAFGQTLCKPVSPLCSRCPLADVCPQNGVERSR</sequence>
<organism evidence="13 14">
    <name type="scientific">Sediminispirochaeta smaragdinae (strain DSM 11293 / JCM 15392 / SEBR 4228)</name>
    <name type="common">Spirochaeta smaragdinae</name>
    <dbReference type="NCBI Taxonomy" id="573413"/>
    <lineage>
        <taxon>Bacteria</taxon>
        <taxon>Pseudomonadati</taxon>
        <taxon>Spirochaetota</taxon>
        <taxon>Spirochaetia</taxon>
        <taxon>Spirochaetales</taxon>
        <taxon>Spirochaetaceae</taxon>
        <taxon>Sediminispirochaeta</taxon>
    </lineage>
</organism>
<dbReference type="GO" id="GO:0006289">
    <property type="term" value="P:nucleotide-excision repair"/>
    <property type="evidence" value="ECO:0007669"/>
    <property type="project" value="TreeGrafter"/>
</dbReference>
<feature type="domain" description="HhH-GPD" evidence="12">
    <location>
        <begin position="53"/>
        <end position="197"/>
    </location>
</feature>
<gene>
    <name evidence="13" type="ordered locus">Spirs_4119</name>
</gene>
<protein>
    <submittedName>
        <fullName evidence="13">DNA-(Apurinic or apyrimidinic site) lyase</fullName>
        <ecNumber evidence="13">4.2.99.18</ecNumber>
    </submittedName>
</protein>
<evidence type="ECO:0000256" key="11">
    <source>
        <dbReference type="ARBA" id="ARBA00023295"/>
    </source>
</evidence>
<evidence type="ECO:0000313" key="13">
    <source>
        <dbReference type="EMBL" id="ADK83199.1"/>
    </source>
</evidence>
<dbReference type="SUPFAM" id="SSF48150">
    <property type="entry name" value="DNA-glycosylase"/>
    <property type="match status" value="1"/>
</dbReference>
<evidence type="ECO:0000256" key="10">
    <source>
        <dbReference type="ARBA" id="ARBA00023239"/>
    </source>
</evidence>
<dbReference type="GO" id="GO:0006285">
    <property type="term" value="P:base-excision repair, AP site formation"/>
    <property type="evidence" value="ECO:0007669"/>
    <property type="project" value="TreeGrafter"/>
</dbReference>
<keyword evidence="11" id="KW-0326">Glycosidase</keyword>
<dbReference type="STRING" id="573413.Spirs_4119"/>
<name>E1R9N0_SEDSS</name>
<keyword evidence="6" id="KW-0378">Hydrolase</keyword>
<dbReference type="InterPro" id="IPR004035">
    <property type="entry name" value="Endouclease-III_FeS-bd_BS"/>
</dbReference>
<dbReference type="GO" id="GO:0046872">
    <property type="term" value="F:metal ion binding"/>
    <property type="evidence" value="ECO:0007669"/>
    <property type="project" value="UniProtKB-KW"/>
</dbReference>
<dbReference type="Gene3D" id="1.10.1670.10">
    <property type="entry name" value="Helix-hairpin-Helix base-excision DNA repair enzymes (C-terminal)"/>
    <property type="match status" value="1"/>
</dbReference>
<evidence type="ECO:0000256" key="5">
    <source>
        <dbReference type="ARBA" id="ARBA00022763"/>
    </source>
</evidence>
<dbReference type="InterPro" id="IPR011257">
    <property type="entry name" value="DNA_glycosylase"/>
</dbReference>
<dbReference type="eggNOG" id="COG0177">
    <property type="taxonomic scope" value="Bacteria"/>
</dbReference>
<dbReference type="RefSeq" id="WP_013256655.1">
    <property type="nucleotide sequence ID" value="NC_014364.1"/>
</dbReference>
<keyword evidence="10 13" id="KW-0456">Lyase</keyword>
<evidence type="ECO:0000256" key="1">
    <source>
        <dbReference type="ARBA" id="ARBA00001966"/>
    </source>
</evidence>
<evidence type="ECO:0000256" key="2">
    <source>
        <dbReference type="ARBA" id="ARBA00008343"/>
    </source>
</evidence>
<evidence type="ECO:0000256" key="7">
    <source>
        <dbReference type="ARBA" id="ARBA00023004"/>
    </source>
</evidence>
<dbReference type="InterPro" id="IPR003265">
    <property type="entry name" value="HhH-GPD_domain"/>
</dbReference>
<keyword evidence="8" id="KW-0411">Iron-sulfur</keyword>
<dbReference type="HOGENOM" id="CLU_012862_3_4_12"/>
<dbReference type="InterPro" id="IPR023170">
    <property type="entry name" value="HhH_base_excis_C"/>
</dbReference>
<dbReference type="PANTHER" id="PTHR43286">
    <property type="entry name" value="ENDONUCLEASE III-LIKE PROTEIN 1"/>
    <property type="match status" value="1"/>
</dbReference>
<evidence type="ECO:0000259" key="12">
    <source>
        <dbReference type="SMART" id="SM00478"/>
    </source>
</evidence>
<dbReference type="Gene3D" id="1.10.340.30">
    <property type="entry name" value="Hypothetical protein, domain 2"/>
    <property type="match status" value="1"/>
</dbReference>
<accession>E1R9N0</accession>
<dbReference type="CDD" id="cd00056">
    <property type="entry name" value="ENDO3c"/>
    <property type="match status" value="1"/>
</dbReference>
<evidence type="ECO:0000256" key="8">
    <source>
        <dbReference type="ARBA" id="ARBA00023014"/>
    </source>
</evidence>
<keyword evidence="14" id="KW-1185">Reference proteome</keyword>
<keyword evidence="7" id="KW-0408">Iron</keyword>
<evidence type="ECO:0000256" key="3">
    <source>
        <dbReference type="ARBA" id="ARBA00022485"/>
    </source>
</evidence>
<evidence type="ECO:0000256" key="9">
    <source>
        <dbReference type="ARBA" id="ARBA00023204"/>
    </source>
</evidence>
<evidence type="ECO:0000256" key="6">
    <source>
        <dbReference type="ARBA" id="ARBA00022801"/>
    </source>
</evidence>
<comment type="similarity">
    <text evidence="2">Belongs to the Nth/MutY family.</text>
</comment>
<dbReference type="Proteomes" id="UP000002318">
    <property type="component" value="Chromosome"/>
</dbReference>
<dbReference type="EMBL" id="CP002116">
    <property type="protein sequence ID" value="ADK83199.1"/>
    <property type="molecule type" value="Genomic_DNA"/>
</dbReference>
<dbReference type="GO" id="GO:0003677">
    <property type="term" value="F:DNA binding"/>
    <property type="evidence" value="ECO:0007669"/>
    <property type="project" value="InterPro"/>
</dbReference>
<dbReference type="Pfam" id="PF00730">
    <property type="entry name" value="HhH-GPD"/>
    <property type="match status" value="1"/>
</dbReference>
<dbReference type="PANTHER" id="PTHR43286:SF1">
    <property type="entry name" value="ENDONUCLEASE III-LIKE PROTEIN 1"/>
    <property type="match status" value="1"/>
</dbReference>
<dbReference type="GO" id="GO:0000703">
    <property type="term" value="F:oxidized pyrimidine nucleobase lesion DNA N-glycosylase activity"/>
    <property type="evidence" value="ECO:0007669"/>
    <property type="project" value="TreeGrafter"/>
</dbReference>
<dbReference type="GO" id="GO:0140078">
    <property type="term" value="F:class I DNA-(apurinic or apyrimidinic site) endonuclease activity"/>
    <property type="evidence" value="ECO:0007669"/>
    <property type="project" value="UniProtKB-EC"/>
</dbReference>
<evidence type="ECO:0000256" key="4">
    <source>
        <dbReference type="ARBA" id="ARBA00022723"/>
    </source>
</evidence>
<keyword evidence="3" id="KW-0004">4Fe-4S</keyword>
<dbReference type="Pfam" id="PF10576">
    <property type="entry name" value="EndIII_4Fe-2S"/>
    <property type="match status" value="1"/>
</dbReference>
<dbReference type="SMART" id="SM00478">
    <property type="entry name" value="ENDO3c"/>
    <property type="match status" value="1"/>
</dbReference>
<dbReference type="Pfam" id="PF00633">
    <property type="entry name" value="HHH"/>
    <property type="match status" value="1"/>
</dbReference>
<dbReference type="InterPro" id="IPR000445">
    <property type="entry name" value="HhH_motif"/>
</dbReference>
<dbReference type="PROSITE" id="PS00764">
    <property type="entry name" value="ENDONUCLEASE_III_1"/>
    <property type="match status" value="1"/>
</dbReference>
<dbReference type="AlphaFoldDB" id="E1R9N0"/>
<keyword evidence="5" id="KW-0227">DNA damage</keyword>
<dbReference type="GO" id="GO:0051539">
    <property type="term" value="F:4 iron, 4 sulfur cluster binding"/>
    <property type="evidence" value="ECO:0007669"/>
    <property type="project" value="UniProtKB-KW"/>
</dbReference>
<keyword evidence="4" id="KW-0479">Metal-binding</keyword>
<dbReference type="InterPro" id="IPR003651">
    <property type="entry name" value="Endonuclease3_FeS-loop_motif"/>
</dbReference>
<evidence type="ECO:0000313" key="14">
    <source>
        <dbReference type="Proteomes" id="UP000002318"/>
    </source>
</evidence>
<keyword evidence="9" id="KW-0234">DNA repair</keyword>
<dbReference type="KEGG" id="ssm:Spirs_4119"/>
<reference evidence="13 14" key="1">
    <citation type="journal article" date="2010" name="Stand. Genomic Sci.">
        <title>Complete genome sequence of Spirochaeta smaragdinae type strain (SEBR 4228).</title>
        <authorList>
            <person name="Mavromatis K."/>
            <person name="Yasawong M."/>
            <person name="Chertkov O."/>
            <person name="Lapidus A."/>
            <person name="Lucas S."/>
            <person name="Nolan M."/>
            <person name="Del Rio T.G."/>
            <person name="Tice H."/>
            <person name="Cheng J.F."/>
            <person name="Pitluck S."/>
            <person name="Liolios K."/>
            <person name="Ivanova N."/>
            <person name="Tapia R."/>
            <person name="Han C."/>
            <person name="Bruce D."/>
            <person name="Goodwin L."/>
            <person name="Pati A."/>
            <person name="Chen A."/>
            <person name="Palaniappan K."/>
            <person name="Land M."/>
            <person name="Hauser L."/>
            <person name="Chang Y.J."/>
            <person name="Jeffries C.D."/>
            <person name="Detter J.C."/>
            <person name="Rohde M."/>
            <person name="Brambilla E."/>
            <person name="Spring S."/>
            <person name="Goker M."/>
            <person name="Sikorski J."/>
            <person name="Woyke T."/>
            <person name="Bristow J."/>
            <person name="Eisen J.A."/>
            <person name="Markowitz V."/>
            <person name="Hugenholtz P."/>
            <person name="Klenk H.P."/>
            <person name="Kyrpides N.C."/>
        </authorList>
    </citation>
    <scope>NUCLEOTIDE SEQUENCE [LARGE SCALE GENOMIC DNA]</scope>
    <source>
        <strain evidence="14">DSM 11293 / JCM 15392 / SEBR 4228</strain>
    </source>
</reference>
<dbReference type="FunFam" id="1.10.340.30:FF:000001">
    <property type="entry name" value="Endonuclease III"/>
    <property type="match status" value="1"/>
</dbReference>